<keyword evidence="2" id="KW-1185">Reference proteome</keyword>
<protein>
    <submittedName>
        <fullName evidence="1">Uncharacterized protein</fullName>
    </submittedName>
</protein>
<dbReference type="AlphaFoldDB" id="A0A6A5W143"/>
<reference evidence="1" key="1">
    <citation type="journal article" date="2020" name="Stud. Mycol.">
        <title>101 Dothideomycetes genomes: a test case for predicting lifestyles and emergence of pathogens.</title>
        <authorList>
            <person name="Haridas S."/>
            <person name="Albert R."/>
            <person name="Binder M."/>
            <person name="Bloem J."/>
            <person name="Labutti K."/>
            <person name="Salamov A."/>
            <person name="Andreopoulos B."/>
            <person name="Baker S."/>
            <person name="Barry K."/>
            <person name="Bills G."/>
            <person name="Bluhm B."/>
            <person name="Cannon C."/>
            <person name="Castanera R."/>
            <person name="Culley D."/>
            <person name="Daum C."/>
            <person name="Ezra D."/>
            <person name="Gonzalez J."/>
            <person name="Henrissat B."/>
            <person name="Kuo A."/>
            <person name="Liang C."/>
            <person name="Lipzen A."/>
            <person name="Lutzoni F."/>
            <person name="Magnuson J."/>
            <person name="Mondo S."/>
            <person name="Nolan M."/>
            <person name="Ohm R."/>
            <person name="Pangilinan J."/>
            <person name="Park H.-J."/>
            <person name="Ramirez L."/>
            <person name="Alfaro M."/>
            <person name="Sun H."/>
            <person name="Tritt A."/>
            <person name="Yoshinaga Y."/>
            <person name="Zwiers L.-H."/>
            <person name="Turgeon B."/>
            <person name="Goodwin S."/>
            <person name="Spatafora J."/>
            <person name="Crous P."/>
            <person name="Grigoriev I."/>
        </authorList>
    </citation>
    <scope>NUCLEOTIDE SEQUENCE</scope>
    <source>
        <strain evidence="1">CBS 123094</strain>
    </source>
</reference>
<proteinExistence type="predicted"/>
<organism evidence="1 2">
    <name type="scientific">Amniculicola lignicola CBS 123094</name>
    <dbReference type="NCBI Taxonomy" id="1392246"/>
    <lineage>
        <taxon>Eukaryota</taxon>
        <taxon>Fungi</taxon>
        <taxon>Dikarya</taxon>
        <taxon>Ascomycota</taxon>
        <taxon>Pezizomycotina</taxon>
        <taxon>Dothideomycetes</taxon>
        <taxon>Pleosporomycetidae</taxon>
        <taxon>Pleosporales</taxon>
        <taxon>Amniculicolaceae</taxon>
        <taxon>Amniculicola</taxon>
    </lineage>
</organism>
<gene>
    <name evidence="1" type="ORF">P154DRAFT_625798</name>
</gene>
<sequence length="288" mass="32186">MTFWGWRLPGDATYIDRRTSARKSRVHVPPVTLIVIASRRIAKVEKGQASADSRLTAHHDRSPLLPWTSLQACAFPAVQTHSCSQRLSVSNPQPPTSILHTPSRRRFRTPRCVVENNRGSHVRRRAVGAQLASHRLISDGVREIEGPDAMRLCVALNCSLPQLISTQTSRIQRTPTGTPWYPDATDIYPVDSPSSKPSPQAVRRWGCTHKNRCVNNERGRCFGKSDWGSVRWRVSDNTPTLQRSLSRCRTLLMLQPLQPSGFNTGLGVPNGYLEPYRSARGQKQLAPA</sequence>
<name>A0A6A5W143_9PLEO</name>
<dbReference type="EMBL" id="ML977756">
    <property type="protein sequence ID" value="KAF1992905.1"/>
    <property type="molecule type" value="Genomic_DNA"/>
</dbReference>
<accession>A0A6A5W143</accession>
<dbReference type="Proteomes" id="UP000799779">
    <property type="component" value="Unassembled WGS sequence"/>
</dbReference>
<evidence type="ECO:0000313" key="2">
    <source>
        <dbReference type="Proteomes" id="UP000799779"/>
    </source>
</evidence>
<evidence type="ECO:0000313" key="1">
    <source>
        <dbReference type="EMBL" id="KAF1992905.1"/>
    </source>
</evidence>